<sequence>MLRLTALSLAVAGAMAIAPTAANAEVSASVGVANMYLWRGVELGNGDAAVSGDLSYSNSGFYTGIWASSGDTNAGSEYDLYAGYGAEFGGVSVDLSVWTYTYANDVTYNDPGELSDAVLSLGFAGLSVTAYDNIAGGDDVEGTAYYTLGYGYDAYSILVGKHDANGVESANMVHVDLSYAYNDNLSFTLSQQIDNILDNGKPKWVVSYSLPIGE</sequence>
<reference evidence="3" key="1">
    <citation type="submission" date="2017-08" db="EMBL/GenBank/DDBJ databases">
        <title>Direct submision.</title>
        <authorList>
            <person name="Kim S.-J."/>
            <person name="Rhee S.-K."/>
        </authorList>
    </citation>
    <scope>NUCLEOTIDE SEQUENCE [LARGE SCALE GENOMIC DNA]</scope>
    <source>
        <strain evidence="3">GI5</strain>
    </source>
</reference>
<gene>
    <name evidence="2" type="ORF">Kalk_09475</name>
</gene>
<dbReference type="InterPro" id="IPR010239">
    <property type="entry name" value="CHP02001"/>
</dbReference>
<organism evidence="2 3">
    <name type="scientific">Ketobacter alkanivorans</name>
    <dbReference type="NCBI Taxonomy" id="1917421"/>
    <lineage>
        <taxon>Bacteria</taxon>
        <taxon>Pseudomonadati</taxon>
        <taxon>Pseudomonadota</taxon>
        <taxon>Gammaproteobacteria</taxon>
        <taxon>Pseudomonadales</taxon>
        <taxon>Ketobacteraceae</taxon>
        <taxon>Ketobacter</taxon>
    </lineage>
</organism>
<keyword evidence="3" id="KW-1185">Reference proteome</keyword>
<feature type="signal peptide" evidence="1">
    <location>
        <begin position="1"/>
        <end position="24"/>
    </location>
</feature>
<dbReference type="Proteomes" id="UP000235116">
    <property type="component" value="Chromosome"/>
</dbReference>
<feature type="chain" id="PRO_5014669002" description="Histidine kinase" evidence="1">
    <location>
        <begin position="25"/>
        <end position="214"/>
    </location>
</feature>
<keyword evidence="1" id="KW-0732">Signal</keyword>
<dbReference type="OrthoDB" id="9793561at2"/>
<evidence type="ECO:0000256" key="1">
    <source>
        <dbReference type="SAM" id="SignalP"/>
    </source>
</evidence>
<dbReference type="EMBL" id="CP022684">
    <property type="protein sequence ID" value="AUM14901.1"/>
    <property type="molecule type" value="Genomic_DNA"/>
</dbReference>
<evidence type="ECO:0000313" key="2">
    <source>
        <dbReference type="EMBL" id="AUM14901.1"/>
    </source>
</evidence>
<evidence type="ECO:0008006" key="4">
    <source>
        <dbReference type="Google" id="ProtNLM"/>
    </source>
</evidence>
<protein>
    <recommendedName>
        <fullName evidence="4">Histidine kinase</fullName>
    </recommendedName>
</protein>
<dbReference type="AlphaFoldDB" id="A0A2K9LRY6"/>
<dbReference type="KEGG" id="kak:Kalk_09475"/>
<evidence type="ECO:0000313" key="3">
    <source>
        <dbReference type="Proteomes" id="UP000235116"/>
    </source>
</evidence>
<dbReference type="Pfam" id="PF09694">
    <property type="entry name" value="Gcw_chp"/>
    <property type="match status" value="1"/>
</dbReference>
<dbReference type="NCBIfam" id="TIGR02001">
    <property type="entry name" value="gcw_chp"/>
    <property type="match status" value="1"/>
</dbReference>
<accession>A0A2K9LRY6</accession>
<proteinExistence type="predicted"/>
<name>A0A2K9LRY6_9GAMM</name>